<dbReference type="InterPro" id="IPR047952">
    <property type="entry name" value="Transpos_IS4"/>
</dbReference>
<dbReference type="SUPFAM" id="SSF53098">
    <property type="entry name" value="Ribonuclease H-like"/>
    <property type="match status" value="1"/>
</dbReference>
<evidence type="ECO:0000259" key="1">
    <source>
        <dbReference type="Pfam" id="PF01609"/>
    </source>
</evidence>
<comment type="caution">
    <text evidence="3">The sequence shown here is derived from an EMBL/GenBank/DDBJ whole genome shotgun (WGS) entry which is preliminary data.</text>
</comment>
<dbReference type="Gene3D" id="3.90.350.10">
    <property type="entry name" value="Transposase Inhibitor Protein From Tn5, Chain A, domain 1"/>
    <property type="match status" value="1"/>
</dbReference>
<protein>
    <submittedName>
        <fullName evidence="3">IS4 family transposase</fullName>
    </submittedName>
</protein>
<keyword evidence="4" id="KW-1185">Reference proteome</keyword>
<dbReference type="InterPro" id="IPR002559">
    <property type="entry name" value="Transposase_11"/>
</dbReference>
<reference evidence="3 4" key="1">
    <citation type="submission" date="2019-03" db="EMBL/GenBank/DDBJ databases">
        <title>Genomic Encyclopedia of Type Strains, Phase III (KMG-III): the genomes of soil and plant-associated and newly described type strains.</title>
        <authorList>
            <person name="Whitman W."/>
        </authorList>
    </citation>
    <scope>NUCLEOTIDE SEQUENCE [LARGE SCALE GENOMIC DNA]</scope>
    <source>
        <strain evidence="3 4">CECT 8976</strain>
    </source>
</reference>
<dbReference type="InterPro" id="IPR024473">
    <property type="entry name" value="Transposases_IS4_N"/>
</dbReference>
<evidence type="ECO:0000259" key="2">
    <source>
        <dbReference type="Pfam" id="PF13006"/>
    </source>
</evidence>
<evidence type="ECO:0000313" key="4">
    <source>
        <dbReference type="Proteomes" id="UP000295611"/>
    </source>
</evidence>
<dbReference type="PANTHER" id="PTHR37529">
    <property type="entry name" value="TRANSPOSASE INSG FOR INSERTION SEQUENCE ELEMENT IS4-RELATED"/>
    <property type="match status" value="1"/>
</dbReference>
<dbReference type="Proteomes" id="UP000295611">
    <property type="component" value="Unassembled WGS sequence"/>
</dbReference>
<gene>
    <name evidence="3" type="ORF">DFP86_1301</name>
</gene>
<dbReference type="EMBL" id="SNZP01000030">
    <property type="protein sequence ID" value="TDR69970.1"/>
    <property type="molecule type" value="Genomic_DNA"/>
</dbReference>
<sequence>MARTKAVLGSGARLSDYLSATLLARVFPADQINQILDAQGRNSRRVRSFPALVGVYYCMALSLYPEAAYEEVFAVLAEGFAWSQGRTQPTPVAKSSISELRSKLGAEPLRELMHQACVPLAQARKHPQAFFGKHRVVAIDGSNFDVPDEVDNVETFGYPGSRTGQANYPQAQCAVLVECGTHAILNAHIGPYHATEWDVCVPLLDSLGPGMLCLADRGFDAYSYWKQARATGADLLWRCANNRILPVEKELDDGSYLSRIYPRKSRKNAAEAIEVRVIEYEITNPEGKPERYRMLTSLLNPKEDPAEELTALYHTRWEIESVFDELKTHQQQSRRVLRSKTPELVRQEFYGWVLAHYAVRWLVHQTALEHKVAHDTLSFTRHLHLLRRTQPRSGDFSPSAA</sequence>
<dbReference type="OrthoDB" id="9796012at2"/>
<dbReference type="Pfam" id="PF13006">
    <property type="entry name" value="Nterm_IS4"/>
    <property type="match status" value="1"/>
</dbReference>
<dbReference type="Pfam" id="PF01609">
    <property type="entry name" value="DDE_Tnp_1"/>
    <property type="match status" value="1"/>
</dbReference>
<dbReference type="PANTHER" id="PTHR37529:SF1">
    <property type="entry name" value="TRANSPOSASE INSG FOR INSERTION SEQUENCE ELEMENT IS4-RELATED"/>
    <property type="match status" value="1"/>
</dbReference>
<dbReference type="NCBIfam" id="NF033592">
    <property type="entry name" value="transpos_IS4_1"/>
    <property type="match status" value="1"/>
</dbReference>
<organism evidence="3 4">
    <name type="scientific">Paludibacterium purpuratum</name>
    <dbReference type="NCBI Taxonomy" id="1144873"/>
    <lineage>
        <taxon>Bacteria</taxon>
        <taxon>Pseudomonadati</taxon>
        <taxon>Pseudomonadota</taxon>
        <taxon>Betaproteobacteria</taxon>
        <taxon>Neisseriales</taxon>
        <taxon>Chromobacteriaceae</taxon>
        <taxon>Paludibacterium</taxon>
    </lineage>
</organism>
<dbReference type="RefSeq" id="WP_133684320.1">
    <property type="nucleotide sequence ID" value="NZ_SNZP01000030.1"/>
</dbReference>
<evidence type="ECO:0000313" key="3">
    <source>
        <dbReference type="EMBL" id="TDR69970.1"/>
    </source>
</evidence>
<dbReference type="GO" id="GO:0004803">
    <property type="term" value="F:transposase activity"/>
    <property type="evidence" value="ECO:0007669"/>
    <property type="project" value="InterPro"/>
</dbReference>
<feature type="domain" description="Transposase IS4 N-terminal" evidence="2">
    <location>
        <begin position="20"/>
        <end position="112"/>
    </location>
</feature>
<proteinExistence type="predicted"/>
<dbReference type="AlphaFoldDB" id="A0A4R7ATE9"/>
<dbReference type="GO" id="GO:0006313">
    <property type="term" value="P:DNA transposition"/>
    <property type="evidence" value="ECO:0007669"/>
    <property type="project" value="InterPro"/>
</dbReference>
<name>A0A4R7ATE9_9NEIS</name>
<dbReference type="GO" id="GO:0003677">
    <property type="term" value="F:DNA binding"/>
    <property type="evidence" value="ECO:0007669"/>
    <property type="project" value="InterPro"/>
</dbReference>
<accession>A0A4R7ATE9</accession>
<feature type="domain" description="Transposase IS4-like" evidence="1">
    <location>
        <begin position="133"/>
        <end position="356"/>
    </location>
</feature>
<dbReference type="InterPro" id="IPR012337">
    <property type="entry name" value="RNaseH-like_sf"/>
</dbReference>